<reference evidence="4" key="1">
    <citation type="submission" date="2017-02" db="EMBL/GenBank/DDBJ databases">
        <authorList>
            <person name="Daims H."/>
        </authorList>
    </citation>
    <scope>NUCLEOTIDE SEQUENCE [LARGE SCALE GENOMIC DNA]</scope>
</reference>
<gene>
    <name evidence="3" type="ORF">CRENPOLYSF1_10033</name>
</gene>
<dbReference type="GO" id="GO:0008237">
    <property type="term" value="F:metallopeptidase activity"/>
    <property type="evidence" value="ECO:0007669"/>
    <property type="project" value="InterPro"/>
</dbReference>
<sequence length="765" mass="80745">MPLAALSRPANVKHFGRNSPFKIADLPASRVKSSLQALPAATQEKALTRLHRFSFTAADLPYLNIDSKGAAFYSDTFLPEPTAKNTAAASGFVHAPQPISAADAFALHSKPGATKVVYLDFNGHVISGTAWNDATHPSYKAKPYDTDNALDTFSSTELSAIHEIWHRIAEDYAAFNVDVTTQEPVNFGPTVGRVLITHSTDRDGQIMPSSTGGGIAYVGVWGDSDYASTHSPAMVFYNHLGPGYSPFIAEAASHEMGHNLGLNHDGTSVLGYYKGHGDGLVSWGAIMGNSYSQNVTQWSKGEYADANNQQDDLSIISNLLTYRTDDHSNLSTGATALLIDTAGAITATNPENDPFNTATSNKGIIETRDDIDYFKFNAGDGALQININPTWIAFLRSDNRGSNLDIQATLYDQNGTQVTQVDPIDNTNAVINATVTAGTYFLAVAGVGNSVSPYSDYASLGEYFISGTITPGVPADTTAPTPNPMTWSISPNAGGSSNSINMTATVATDNSGGAVQYQFICVSGGQGCVTSAWQASNQYTATNLAGATPYSYQVKAKDAANNETSASLSVSASTMPVDNTPPTPNPMKWQLKPNAGQSSTSITMTAVLAKDTPSSAIAYKFVCVSGGKNCVDSSWQSTNQYNATDLSPATKYTFKVKAKDASGNETALSAAGLATTKQAAPLAPTNLTGSRLTATKTNLTWGAISNATRYEIWRCTVAGSVCNYSRTATANVNAYNGVAPTSTVRYKVRATNTAGSSAFSNELNL</sequence>
<dbReference type="SUPFAM" id="SSF89260">
    <property type="entry name" value="Collagen-binding domain"/>
    <property type="match status" value="1"/>
</dbReference>
<dbReference type="SUPFAM" id="SSF49265">
    <property type="entry name" value="Fibronectin type III"/>
    <property type="match status" value="1"/>
</dbReference>
<dbReference type="Gene3D" id="2.60.40.10">
    <property type="entry name" value="Immunoglobulins"/>
    <property type="match status" value="3"/>
</dbReference>
<feature type="domain" description="Fibronectin type-III" evidence="2">
    <location>
        <begin position="585"/>
        <end position="679"/>
    </location>
</feature>
<protein>
    <recommendedName>
        <fullName evidence="2">Fibronectin type-III domain-containing protein</fullName>
    </recommendedName>
</protein>
<accession>A0A1R4GYK1</accession>
<dbReference type="Pfam" id="PF13582">
    <property type="entry name" value="Reprolysin_3"/>
    <property type="match status" value="1"/>
</dbReference>
<dbReference type="EMBL" id="FUKI01000001">
    <property type="protein sequence ID" value="SJM89022.1"/>
    <property type="molecule type" value="Genomic_DNA"/>
</dbReference>
<dbReference type="CDD" id="cd00063">
    <property type="entry name" value="FN3"/>
    <property type="match status" value="1"/>
</dbReference>
<feature type="domain" description="Fibronectin type-III" evidence="2">
    <location>
        <begin position="683"/>
        <end position="765"/>
    </location>
</feature>
<dbReference type="Gene3D" id="3.40.390.10">
    <property type="entry name" value="Collagenase (Catalytic Domain)"/>
    <property type="match status" value="1"/>
</dbReference>
<evidence type="ECO:0000256" key="1">
    <source>
        <dbReference type="SAM" id="MobiDB-lite"/>
    </source>
</evidence>
<dbReference type="SMART" id="SM00060">
    <property type="entry name" value="FN3"/>
    <property type="match status" value="3"/>
</dbReference>
<name>A0A1R4GYK1_9GAMM</name>
<dbReference type="InterPro" id="IPR013783">
    <property type="entry name" value="Ig-like_fold"/>
</dbReference>
<organism evidence="3 4">
    <name type="scientific">Crenothrix polyspora</name>
    <dbReference type="NCBI Taxonomy" id="360316"/>
    <lineage>
        <taxon>Bacteria</taxon>
        <taxon>Pseudomonadati</taxon>
        <taxon>Pseudomonadota</taxon>
        <taxon>Gammaproteobacteria</taxon>
        <taxon>Methylococcales</taxon>
        <taxon>Crenotrichaceae</taxon>
        <taxon>Crenothrix</taxon>
    </lineage>
</organism>
<dbReference type="AlphaFoldDB" id="A0A1R4GYK1"/>
<dbReference type="SUPFAM" id="SSF55486">
    <property type="entry name" value="Metalloproteases ('zincins'), catalytic domain"/>
    <property type="match status" value="1"/>
</dbReference>
<keyword evidence="4" id="KW-1185">Reference proteome</keyword>
<proteinExistence type="predicted"/>
<dbReference type="InterPro" id="IPR003961">
    <property type="entry name" value="FN3_dom"/>
</dbReference>
<dbReference type="InterPro" id="IPR024079">
    <property type="entry name" value="MetalloPept_cat_dom_sf"/>
</dbReference>
<evidence type="ECO:0000313" key="4">
    <source>
        <dbReference type="Proteomes" id="UP000195667"/>
    </source>
</evidence>
<dbReference type="Proteomes" id="UP000195667">
    <property type="component" value="Unassembled WGS sequence"/>
</dbReference>
<dbReference type="Gene3D" id="2.60.120.380">
    <property type="match status" value="1"/>
</dbReference>
<dbReference type="InterPro" id="IPR036116">
    <property type="entry name" value="FN3_sf"/>
</dbReference>
<evidence type="ECO:0000313" key="3">
    <source>
        <dbReference type="EMBL" id="SJM89022.1"/>
    </source>
</evidence>
<feature type="compositionally biased region" description="Polar residues" evidence="1">
    <location>
        <begin position="568"/>
        <end position="577"/>
    </location>
</feature>
<dbReference type="PROSITE" id="PS50853">
    <property type="entry name" value="FN3"/>
    <property type="match status" value="2"/>
</dbReference>
<feature type="region of interest" description="Disordered" evidence="1">
    <location>
        <begin position="568"/>
        <end position="588"/>
    </location>
</feature>
<evidence type="ECO:0000259" key="2">
    <source>
        <dbReference type="PROSITE" id="PS50853"/>
    </source>
</evidence>